<dbReference type="SUPFAM" id="SSF56300">
    <property type="entry name" value="Metallo-dependent phosphatases"/>
    <property type="match status" value="1"/>
</dbReference>
<dbReference type="InterPro" id="IPR004843">
    <property type="entry name" value="Calcineurin-like_PHP"/>
</dbReference>
<gene>
    <name evidence="4" type="ORF">ACFQ0P_07000</name>
</gene>
<dbReference type="SUPFAM" id="SSF49299">
    <property type="entry name" value="PKD domain"/>
    <property type="match status" value="2"/>
</dbReference>
<dbReference type="Proteomes" id="UP001597055">
    <property type="component" value="Unassembled WGS sequence"/>
</dbReference>
<accession>A0ABW3AHE3</accession>
<feature type="signal peptide" evidence="2">
    <location>
        <begin position="1"/>
        <end position="33"/>
    </location>
</feature>
<dbReference type="InterPro" id="IPR000601">
    <property type="entry name" value="PKD_dom"/>
</dbReference>
<feature type="domain" description="PKD" evidence="3">
    <location>
        <begin position="750"/>
        <end position="829"/>
    </location>
</feature>
<evidence type="ECO:0000313" key="4">
    <source>
        <dbReference type="EMBL" id="MFD0790140.1"/>
    </source>
</evidence>
<feature type="chain" id="PRO_5047304938" evidence="2">
    <location>
        <begin position="34"/>
        <end position="1040"/>
    </location>
</feature>
<feature type="domain" description="PKD" evidence="3">
    <location>
        <begin position="665"/>
        <end position="748"/>
    </location>
</feature>
<name>A0ABW3AHE3_9MICO</name>
<dbReference type="InterPro" id="IPR051918">
    <property type="entry name" value="STPP_CPPED1"/>
</dbReference>
<dbReference type="CDD" id="cd00146">
    <property type="entry name" value="PKD"/>
    <property type="match status" value="2"/>
</dbReference>
<keyword evidence="2" id="KW-0732">Signal</keyword>
<protein>
    <submittedName>
        <fullName evidence="4">PKD domain-containing protein</fullName>
    </submittedName>
</protein>
<dbReference type="SMART" id="SM00089">
    <property type="entry name" value="PKD"/>
    <property type="match status" value="2"/>
</dbReference>
<dbReference type="PANTHER" id="PTHR43143:SF5">
    <property type="entry name" value="SECRETED PROTEIN"/>
    <property type="match status" value="1"/>
</dbReference>
<dbReference type="Pfam" id="PF00149">
    <property type="entry name" value="Metallophos"/>
    <property type="match status" value="1"/>
</dbReference>
<sequence>MRTHLRRRTRAAAVLGIAALCGALLAVPTAANASGAPPASPTLVAPADGGTTAPGSSLSVRANDPDDPTVEVTFHAAARGTVEPGAGGSPFTFLVIPDTQNYVLTAANTPLLQSQLQWIVDNRSSLNLAFAAGLGDIVDNRLSDAQWGRATTSMAILDDAGVPHSVIPGNHDYDLATGDFSKYDQYFPVSRYRDATWNSANASYGGYYGQNEFGPDPVDRGNMNNYALFQAGGMKFLTLNLELNPPDDVLAWAQRVLDAHSDRRAIVSTHSYLAVSGNLSLQQLRTDVAGNSGAQIWQKLIRPNCSIFLVVNGHFTDGLDGEAHRTDLNDCGQPVRSALSDFQGRPNGGDGWLRWYTFTPSAGTITATTYSPTLDQYETDADSAFTWNYDMTPPADLPVVGRETVSAGAVASVPLPDAPEGTVLDWYATVDDGTSVTRGPTWTTTVQPPAATPLIADSFARSVTAGWGTADAGGAWVVNSTSKLSATGGVGRISSNAGSTLTATLPAVDSTAVDARATLSFDRIPNRSLTFTTAARQVGSNAYAARTVVNANGTFTVHAMRDGTALAGGTVPGATLTPGAKLRLRVQVEGTSPTTIRARAWLDGAAEPTSWTATATDSTAALQQPGGLRFTSYLSSSATNGPVIVSVDDVSMTRIGTPPPSNTAPTAEFTWQADGLTVTADSSASADSDGTLTARTWSFAGAPASGTTATHTFAASGTYPVTLTVTDDDGAVGTVTKNVTVTAPAQNAPPTAEFTWQADGLTVTADSSGSADSDGTLTARAWSFAGTSATGTTATHTFAASGTYPVTLTVTDDDGATGTVTKNVTVTAPPPPPTGALASDQFARTVGSGWGTADTGGAWTVNSTAKLTVTGGVGRVSSNSGSTLTATLGGVSSSRADTTVTVSLDRVPNQYLDLAVQPRVVGTSFYGVRVRVNPNGSVGMQNMRGSTALTASSNAGGLVVTPGARIKIRVQVEGTSPTTIRARAWLDGSPEPTAWHVTSADSTSGLQGAGSPRLGAYLSSSATNGLVIVSFDDLTVAAIP</sequence>
<dbReference type="InterPro" id="IPR022409">
    <property type="entry name" value="PKD/Chitinase_dom"/>
</dbReference>
<reference evidence="5" key="1">
    <citation type="journal article" date="2019" name="Int. J. Syst. Evol. Microbiol.">
        <title>The Global Catalogue of Microorganisms (GCM) 10K type strain sequencing project: providing services to taxonomists for standard genome sequencing and annotation.</title>
        <authorList>
            <consortium name="The Broad Institute Genomics Platform"/>
            <consortium name="The Broad Institute Genome Sequencing Center for Infectious Disease"/>
            <person name="Wu L."/>
            <person name="Ma J."/>
        </authorList>
    </citation>
    <scope>NUCLEOTIDE SEQUENCE [LARGE SCALE GENOMIC DNA]</scope>
    <source>
        <strain evidence="5">CCUG 54523</strain>
    </source>
</reference>
<dbReference type="PROSITE" id="PS50093">
    <property type="entry name" value="PKD"/>
    <property type="match status" value="2"/>
</dbReference>
<keyword evidence="5" id="KW-1185">Reference proteome</keyword>
<dbReference type="Gene3D" id="3.60.21.10">
    <property type="match status" value="1"/>
</dbReference>
<evidence type="ECO:0000259" key="3">
    <source>
        <dbReference type="PROSITE" id="PS50093"/>
    </source>
</evidence>
<feature type="region of interest" description="Disordered" evidence="1">
    <location>
        <begin position="33"/>
        <end position="66"/>
    </location>
</feature>
<proteinExistence type="predicted"/>
<dbReference type="InterPro" id="IPR035986">
    <property type="entry name" value="PKD_dom_sf"/>
</dbReference>
<evidence type="ECO:0000313" key="5">
    <source>
        <dbReference type="Proteomes" id="UP001597055"/>
    </source>
</evidence>
<dbReference type="Pfam" id="PF18911">
    <property type="entry name" value="PKD_4"/>
    <property type="match status" value="2"/>
</dbReference>
<dbReference type="Gene3D" id="2.60.40.10">
    <property type="entry name" value="Immunoglobulins"/>
    <property type="match status" value="2"/>
</dbReference>
<dbReference type="InterPro" id="IPR013783">
    <property type="entry name" value="Ig-like_fold"/>
</dbReference>
<dbReference type="EMBL" id="JBHTII010000001">
    <property type="protein sequence ID" value="MFD0790140.1"/>
    <property type="molecule type" value="Genomic_DNA"/>
</dbReference>
<dbReference type="PANTHER" id="PTHR43143">
    <property type="entry name" value="METALLOPHOSPHOESTERASE, CALCINEURIN SUPERFAMILY"/>
    <property type="match status" value="1"/>
</dbReference>
<dbReference type="RefSeq" id="WP_204977834.1">
    <property type="nucleotide sequence ID" value="NZ_JBHTII010000001.1"/>
</dbReference>
<comment type="caution">
    <text evidence="4">The sequence shown here is derived from an EMBL/GenBank/DDBJ whole genome shotgun (WGS) entry which is preliminary data.</text>
</comment>
<organism evidence="4 5">
    <name type="scientific">Microbacterium insulae</name>
    <dbReference type="NCBI Taxonomy" id="483014"/>
    <lineage>
        <taxon>Bacteria</taxon>
        <taxon>Bacillati</taxon>
        <taxon>Actinomycetota</taxon>
        <taxon>Actinomycetes</taxon>
        <taxon>Micrococcales</taxon>
        <taxon>Microbacteriaceae</taxon>
        <taxon>Microbacterium</taxon>
    </lineage>
</organism>
<dbReference type="InterPro" id="IPR029052">
    <property type="entry name" value="Metallo-depent_PP-like"/>
</dbReference>
<evidence type="ECO:0000256" key="2">
    <source>
        <dbReference type="SAM" id="SignalP"/>
    </source>
</evidence>
<evidence type="ECO:0000256" key="1">
    <source>
        <dbReference type="SAM" id="MobiDB-lite"/>
    </source>
</evidence>